<organism evidence="2 3">
    <name type="scientific">Sesamum alatum</name>
    <dbReference type="NCBI Taxonomy" id="300844"/>
    <lineage>
        <taxon>Eukaryota</taxon>
        <taxon>Viridiplantae</taxon>
        <taxon>Streptophyta</taxon>
        <taxon>Embryophyta</taxon>
        <taxon>Tracheophyta</taxon>
        <taxon>Spermatophyta</taxon>
        <taxon>Magnoliopsida</taxon>
        <taxon>eudicotyledons</taxon>
        <taxon>Gunneridae</taxon>
        <taxon>Pentapetalae</taxon>
        <taxon>asterids</taxon>
        <taxon>lamiids</taxon>
        <taxon>Lamiales</taxon>
        <taxon>Pedaliaceae</taxon>
        <taxon>Sesamum</taxon>
    </lineage>
</organism>
<dbReference type="EMBL" id="JACGWO010000001">
    <property type="protein sequence ID" value="KAK4438476.1"/>
    <property type="molecule type" value="Genomic_DNA"/>
</dbReference>
<name>A0AAE1YY79_9LAMI</name>
<sequence length="310" mass="33230">MGQERNAPNSPYFIQAKAESEEETSAADEVAESGFLSAYPPGWGVLLSISIGQVNDLSKKEKKKPDAADRPVCVRHKHRKAARCPLRDFRCSTYVISPIESDRERDRTRKGQELQLPIAHYAIAEFGRFAAEFLTLFMGTCAVTGSSGGADLFGHGNPGNASSEFFTYTSDLEEDSASSGRSISTSSVNQPIPREQAGPSNAVPAPQPAAAPAAQQHNHLAAGPNNHEVVGGERMEDIVRWLLLKSDNPSAMDIRLAEIQALPIRGQGRNHQPDGHPSSGRGLGESGRKGAGKLPHSHGRGIPRKAISSP</sequence>
<gene>
    <name evidence="2" type="ORF">Salat_0181900</name>
</gene>
<evidence type="ECO:0000256" key="1">
    <source>
        <dbReference type="SAM" id="MobiDB-lite"/>
    </source>
</evidence>
<feature type="region of interest" description="Disordered" evidence="1">
    <location>
        <begin position="1"/>
        <end position="27"/>
    </location>
</feature>
<feature type="compositionally biased region" description="Low complexity" evidence="1">
    <location>
        <begin position="177"/>
        <end position="187"/>
    </location>
</feature>
<evidence type="ECO:0000313" key="2">
    <source>
        <dbReference type="EMBL" id="KAK4438476.1"/>
    </source>
</evidence>
<feature type="region of interest" description="Disordered" evidence="1">
    <location>
        <begin position="176"/>
        <end position="217"/>
    </location>
</feature>
<feature type="region of interest" description="Disordered" evidence="1">
    <location>
        <begin position="264"/>
        <end position="310"/>
    </location>
</feature>
<evidence type="ECO:0000313" key="3">
    <source>
        <dbReference type="Proteomes" id="UP001293254"/>
    </source>
</evidence>
<reference evidence="2" key="1">
    <citation type="submission" date="2020-06" db="EMBL/GenBank/DDBJ databases">
        <authorList>
            <person name="Li T."/>
            <person name="Hu X."/>
            <person name="Zhang T."/>
            <person name="Song X."/>
            <person name="Zhang H."/>
            <person name="Dai N."/>
            <person name="Sheng W."/>
            <person name="Hou X."/>
            <person name="Wei L."/>
        </authorList>
    </citation>
    <scope>NUCLEOTIDE SEQUENCE</scope>
    <source>
        <strain evidence="2">3651</strain>
        <tissue evidence="2">Leaf</tissue>
    </source>
</reference>
<proteinExistence type="predicted"/>
<dbReference type="Proteomes" id="UP001293254">
    <property type="component" value="Unassembled WGS sequence"/>
</dbReference>
<comment type="caution">
    <text evidence="2">The sequence shown here is derived from an EMBL/GenBank/DDBJ whole genome shotgun (WGS) entry which is preliminary data.</text>
</comment>
<dbReference type="AlphaFoldDB" id="A0AAE1YY79"/>
<keyword evidence="3" id="KW-1185">Reference proteome</keyword>
<protein>
    <submittedName>
        <fullName evidence="2">Mitochondrial protein</fullName>
    </submittedName>
</protein>
<accession>A0AAE1YY79</accession>
<reference evidence="2" key="2">
    <citation type="journal article" date="2024" name="Plant">
        <title>Genomic evolution and insights into agronomic trait innovations of Sesamum species.</title>
        <authorList>
            <person name="Miao H."/>
            <person name="Wang L."/>
            <person name="Qu L."/>
            <person name="Liu H."/>
            <person name="Sun Y."/>
            <person name="Le M."/>
            <person name="Wang Q."/>
            <person name="Wei S."/>
            <person name="Zheng Y."/>
            <person name="Lin W."/>
            <person name="Duan Y."/>
            <person name="Cao H."/>
            <person name="Xiong S."/>
            <person name="Wang X."/>
            <person name="Wei L."/>
            <person name="Li C."/>
            <person name="Ma Q."/>
            <person name="Ju M."/>
            <person name="Zhao R."/>
            <person name="Li G."/>
            <person name="Mu C."/>
            <person name="Tian Q."/>
            <person name="Mei H."/>
            <person name="Zhang T."/>
            <person name="Gao T."/>
            <person name="Zhang H."/>
        </authorList>
    </citation>
    <scope>NUCLEOTIDE SEQUENCE</scope>
    <source>
        <strain evidence="2">3651</strain>
    </source>
</reference>